<dbReference type="OrthoDB" id="21770at10239"/>
<reference evidence="1 2" key="1">
    <citation type="submission" date="2015-11" db="EMBL/GenBank/DDBJ databases">
        <authorList>
            <person name="Menninger J.E."/>
            <person name="Lamey M.E."/>
            <person name="Lindemann J.M."/>
            <person name="Martynyuk T."/>
            <person name="Mele F.E."/>
            <person name="Nabua C.T."/>
            <person name="Napoli C.K."/>
            <person name="Santiago L.M."/>
            <person name="Sweetman A.T."/>
            <person name="Weinstein J.L."/>
            <person name="Barrett N.A."/>
            <person name="Buerkert T.R."/>
            <person name="Cautela J.A."/>
            <person name="Egan M.S."/>
            <person name="Erb J.E."/>
            <person name="Garrigan K.E."/>
            <person name="Hagan D.J."/>
            <person name="Hartwell M.C."/>
            <person name="Hyduchak K.M."/>
            <person name="Jacob A.E."/>
            <person name="DeNigris D.M."/>
            <person name="London S.C."/>
            <person name="King-Smith C."/>
            <person name="Lee-Soety J.Y."/>
            <person name="Bradley K.W."/>
            <person name="Asai D.J."/>
            <person name="Bowman C.A."/>
            <person name="Russell D.A."/>
            <person name="Pope W.H."/>
            <person name="Jacobs-Sera D."/>
            <person name="Hendrix R.W."/>
            <person name="Hatfull G.F."/>
        </authorList>
    </citation>
    <scope>NUCLEOTIDE SEQUENCE [LARGE SCALE GENOMIC DNA]</scope>
</reference>
<dbReference type="GeneID" id="40079924"/>
<dbReference type="KEGG" id="vg:40079924"/>
<organism evidence="1 2">
    <name type="scientific">Arthrobacter phage Tank</name>
    <dbReference type="NCBI Taxonomy" id="1772319"/>
    <lineage>
        <taxon>Viruses</taxon>
        <taxon>Duplodnaviria</taxon>
        <taxon>Heunggongvirae</taxon>
        <taxon>Uroviricota</taxon>
        <taxon>Caudoviricetes</taxon>
        <taxon>Tankvirus</taxon>
        <taxon>Tankvirus tank</taxon>
    </lineage>
</organism>
<dbReference type="RefSeq" id="YP_009604034.1">
    <property type="nucleotide sequence ID" value="NC_041961.1"/>
</dbReference>
<evidence type="ECO:0000313" key="1">
    <source>
        <dbReference type="EMBL" id="ALY10544.1"/>
    </source>
</evidence>
<proteinExistence type="predicted"/>
<keyword evidence="2" id="KW-1185">Reference proteome</keyword>
<dbReference type="EMBL" id="KU160669">
    <property type="protein sequence ID" value="ALY10544.1"/>
    <property type="molecule type" value="Genomic_DNA"/>
</dbReference>
<name>A0A0U4B765_9CAUD</name>
<accession>A0A0U4B765</accession>
<sequence length="124" mass="13406">MSTEVPVFPRDGLLGPIEVESVPKVVSAMALTEETADQVIAWIEGVRGLGAACRNSHNVGGNWVEQGIYVPAMPPLKEGQEHTPYSSGIVPAAFGQWIIRGIEDEFYPCDVEVFAKSYRGRSGS</sequence>
<dbReference type="Proteomes" id="UP000224284">
    <property type="component" value="Segment"/>
</dbReference>
<protein>
    <submittedName>
        <fullName evidence="1">Uncharacterized protein</fullName>
    </submittedName>
</protein>
<gene>
    <name evidence="1" type="primary">9</name>
    <name evidence="1" type="ORF">TANK_9</name>
</gene>
<evidence type="ECO:0000313" key="2">
    <source>
        <dbReference type="Proteomes" id="UP000224284"/>
    </source>
</evidence>